<name>A0A6I6DVA8_9MICO</name>
<evidence type="ECO:0000256" key="4">
    <source>
        <dbReference type="PIRSR" id="PIRSR606710-1"/>
    </source>
</evidence>
<dbReference type="GO" id="GO:0004553">
    <property type="term" value="F:hydrolase activity, hydrolyzing O-glycosyl compounds"/>
    <property type="evidence" value="ECO:0007669"/>
    <property type="project" value="InterPro"/>
</dbReference>
<evidence type="ECO:0000256" key="5">
    <source>
        <dbReference type="PIRSR" id="PIRSR606710-2"/>
    </source>
</evidence>
<dbReference type="Gene3D" id="2.115.10.20">
    <property type="entry name" value="Glycosyl hydrolase domain, family 43"/>
    <property type="match status" value="1"/>
</dbReference>
<accession>A0A6I6DVA8</accession>
<dbReference type="EMBL" id="CP032550">
    <property type="protein sequence ID" value="QGU28935.1"/>
    <property type="molecule type" value="Genomic_DNA"/>
</dbReference>
<dbReference type="SUPFAM" id="SSF75005">
    <property type="entry name" value="Arabinanase/levansucrase/invertase"/>
    <property type="match status" value="1"/>
</dbReference>
<reference evidence="7 8" key="1">
    <citation type="submission" date="2018-09" db="EMBL/GenBank/DDBJ databases">
        <title>Whole genome sequencing of Microbacterium oryzae strain MB-10T.</title>
        <authorList>
            <person name="Das S.K."/>
        </authorList>
    </citation>
    <scope>NUCLEOTIDE SEQUENCE [LARGE SCALE GENOMIC DNA]</scope>
    <source>
        <strain evidence="7 8">MB-10</strain>
    </source>
</reference>
<dbReference type="KEGG" id="moj:D7D94_11760"/>
<dbReference type="PANTHER" id="PTHR42812:SF12">
    <property type="entry name" value="BETA-XYLOSIDASE-RELATED"/>
    <property type="match status" value="1"/>
</dbReference>
<dbReference type="Gene3D" id="2.60.120.200">
    <property type="match status" value="1"/>
</dbReference>
<keyword evidence="8" id="KW-1185">Reference proteome</keyword>
<keyword evidence="2 6" id="KW-0378">Hydrolase</keyword>
<feature type="site" description="Important for catalytic activity, responsible for pKa modulation of the active site Glu and correct orientation of both the proton donor and substrate" evidence="5">
    <location>
        <position position="124"/>
    </location>
</feature>
<evidence type="ECO:0000313" key="8">
    <source>
        <dbReference type="Proteomes" id="UP000422989"/>
    </source>
</evidence>
<dbReference type="GO" id="GO:0005975">
    <property type="term" value="P:carbohydrate metabolic process"/>
    <property type="evidence" value="ECO:0007669"/>
    <property type="project" value="InterPro"/>
</dbReference>
<dbReference type="InterPro" id="IPR006710">
    <property type="entry name" value="Glyco_hydro_43"/>
</dbReference>
<dbReference type="OrthoDB" id="9801455at2"/>
<dbReference type="Proteomes" id="UP000422989">
    <property type="component" value="Chromosome"/>
</dbReference>
<keyword evidence="3 6" id="KW-0326">Glycosidase</keyword>
<feature type="active site" description="Proton donor" evidence="4">
    <location>
        <position position="176"/>
    </location>
</feature>
<dbReference type="AlphaFoldDB" id="A0A6I6DVA8"/>
<comment type="similarity">
    <text evidence="1 6">Belongs to the glycosyl hydrolase 43 family.</text>
</comment>
<proteinExistence type="inferred from homology"/>
<evidence type="ECO:0000256" key="2">
    <source>
        <dbReference type="ARBA" id="ARBA00022801"/>
    </source>
</evidence>
<dbReference type="InterPro" id="IPR051795">
    <property type="entry name" value="Glycosyl_Hydrlase_43"/>
</dbReference>
<feature type="active site" description="Proton acceptor" evidence="4">
    <location>
        <position position="13"/>
    </location>
</feature>
<evidence type="ECO:0000313" key="7">
    <source>
        <dbReference type="EMBL" id="QGU28935.1"/>
    </source>
</evidence>
<sequence>MVVRPILPGFFPDPSICRVGDAYYLANSTFEYVPGVPIHRSHDLLTWELVGHALTDAAVVNAAPGRPGASQGIFAPTIRHRDGTFFIATTSIRDVGRGQLVVHATDPAGPWSAPAYVPQTPGIDPDLAWSDDGTCLLTWRGFTRPGIHQVPIDPCTGERLGESTVIWEGSGLADTEAPHLLRRGDWWYLVVAEGGTHLGHSVSVARARDPRGPFEAHPANPIFSHRSLDHEVQATGHADLVERVDGTWAMVYLGIRPAGAFPRFHANGRETFLAGVEWRDGWPAVIEDRFDVPAADTAFVDHFDADTLHGRWASPSVAPAQVATPHGALALSRAPEETDGRAVLATRIRDHEWHASAAFSGDACLGVRIDGSHWYGVETLGAVVQVRAVVGALTQTVATAPLQDGDALAIRAVREPVEFDNTRGPDELLLGVDRDGAFVELARLDGRYLSTEVAGGFTGRMLTVEALAEDVAVQWVQYSPRQ</sequence>
<dbReference type="CDD" id="cd18617">
    <property type="entry name" value="GH43_XynB-like"/>
    <property type="match status" value="1"/>
</dbReference>
<evidence type="ECO:0000256" key="3">
    <source>
        <dbReference type="ARBA" id="ARBA00023295"/>
    </source>
</evidence>
<dbReference type="PANTHER" id="PTHR42812">
    <property type="entry name" value="BETA-XYLOSIDASE"/>
    <property type="match status" value="1"/>
</dbReference>
<dbReference type="Pfam" id="PF04616">
    <property type="entry name" value="Glyco_hydro_43"/>
    <property type="match status" value="1"/>
</dbReference>
<gene>
    <name evidence="7" type="ORF">D7D94_11760</name>
</gene>
<organism evidence="7 8">
    <name type="scientific">Microbacterium oryzae</name>
    <dbReference type="NCBI Taxonomy" id="743009"/>
    <lineage>
        <taxon>Bacteria</taxon>
        <taxon>Bacillati</taxon>
        <taxon>Actinomycetota</taxon>
        <taxon>Actinomycetes</taxon>
        <taxon>Micrococcales</taxon>
        <taxon>Microbacteriaceae</taxon>
        <taxon>Microbacterium</taxon>
    </lineage>
</organism>
<evidence type="ECO:0000256" key="1">
    <source>
        <dbReference type="ARBA" id="ARBA00009865"/>
    </source>
</evidence>
<protein>
    <submittedName>
        <fullName evidence="7">Glycoside hydrolase family 43 protein</fullName>
    </submittedName>
</protein>
<dbReference type="InterPro" id="IPR023296">
    <property type="entry name" value="Glyco_hydro_beta-prop_sf"/>
</dbReference>
<evidence type="ECO:0000256" key="6">
    <source>
        <dbReference type="RuleBase" id="RU361187"/>
    </source>
</evidence>